<keyword evidence="3" id="KW-0472">Membrane</keyword>
<dbReference type="GO" id="GO:0006886">
    <property type="term" value="P:intracellular protein transport"/>
    <property type="evidence" value="ECO:0007669"/>
    <property type="project" value="UniProtKB-UniRule"/>
</dbReference>
<evidence type="ECO:0000313" key="9">
    <source>
        <dbReference type="Proteomes" id="UP001461498"/>
    </source>
</evidence>
<dbReference type="PANTHER" id="PTHR12894">
    <property type="entry name" value="CNH DOMAIN CONTAINING"/>
    <property type="match status" value="1"/>
</dbReference>
<dbReference type="GO" id="GO:0006914">
    <property type="term" value="P:autophagy"/>
    <property type="evidence" value="ECO:0007669"/>
    <property type="project" value="TreeGrafter"/>
</dbReference>
<dbReference type="GO" id="GO:0012505">
    <property type="term" value="C:endomembrane system"/>
    <property type="evidence" value="ECO:0007669"/>
    <property type="project" value="UniProtKB-SubCell"/>
</dbReference>
<dbReference type="InterPro" id="IPR001180">
    <property type="entry name" value="CNH_dom"/>
</dbReference>
<dbReference type="GO" id="GO:0034058">
    <property type="term" value="P:endosomal vesicle fusion"/>
    <property type="evidence" value="ECO:0007669"/>
    <property type="project" value="TreeGrafter"/>
</dbReference>
<accession>A0AAW1CMC3</accession>
<dbReference type="AlphaFoldDB" id="A0AAW1CMC3"/>
<dbReference type="PANTHER" id="PTHR12894:SF49">
    <property type="entry name" value="VAM6_VPS39-LIKE PROTEIN"/>
    <property type="match status" value="1"/>
</dbReference>
<feature type="domain" description="CNH" evidence="7">
    <location>
        <begin position="17"/>
        <end position="302"/>
    </location>
</feature>
<dbReference type="Proteomes" id="UP001461498">
    <property type="component" value="Unassembled WGS sequence"/>
</dbReference>
<dbReference type="InterPro" id="IPR019453">
    <property type="entry name" value="VPS39/TGFA1_Znf"/>
</dbReference>
<protein>
    <recommendedName>
        <fullName evidence="7">CNH domain-containing protein</fullName>
    </recommendedName>
</protein>
<dbReference type="SMART" id="SM00036">
    <property type="entry name" value="CNH"/>
    <property type="match status" value="1"/>
</dbReference>
<dbReference type="Pfam" id="PF10367">
    <property type="entry name" value="zf-Vps39_C"/>
    <property type="match status" value="1"/>
</dbReference>
<comment type="similarity">
    <text evidence="5">Belongs to the VAM6/VPS39 family.</text>
</comment>
<comment type="subcellular location">
    <subcellularLocation>
        <location evidence="1">Endomembrane system</location>
        <topology evidence="1">Peripheral membrane protein</topology>
    </subcellularLocation>
    <subcellularLocation>
        <location evidence="2">Lysosome</location>
    </subcellularLocation>
</comment>
<proteinExistence type="inferred from homology"/>
<dbReference type="PROSITE" id="PS50219">
    <property type="entry name" value="CNH"/>
    <property type="match status" value="1"/>
</dbReference>
<evidence type="ECO:0000256" key="5">
    <source>
        <dbReference type="ARBA" id="ARBA00038201"/>
    </source>
</evidence>
<feature type="repeat" description="CHCR" evidence="6">
    <location>
        <begin position="561"/>
        <end position="718"/>
    </location>
</feature>
<dbReference type="EMBL" id="JAPXFL010000010">
    <property type="protein sequence ID" value="KAK9500068.1"/>
    <property type="molecule type" value="Genomic_DNA"/>
</dbReference>
<comment type="caution">
    <text evidence="8">The sequence shown here is derived from an EMBL/GenBank/DDBJ whole genome shotgun (WGS) entry which is preliminary data.</text>
</comment>
<dbReference type="GO" id="GO:0005764">
    <property type="term" value="C:lysosome"/>
    <property type="evidence" value="ECO:0007669"/>
    <property type="project" value="UniProtKB-SubCell"/>
</dbReference>
<name>A0AAW1CMC3_9HEMI</name>
<dbReference type="SUPFAM" id="SSF50978">
    <property type="entry name" value="WD40 repeat-like"/>
    <property type="match status" value="1"/>
</dbReference>
<evidence type="ECO:0000256" key="4">
    <source>
        <dbReference type="ARBA" id="ARBA00023228"/>
    </source>
</evidence>
<dbReference type="Pfam" id="PF10366">
    <property type="entry name" value="Vps39_1"/>
    <property type="match status" value="1"/>
</dbReference>
<evidence type="ECO:0000256" key="6">
    <source>
        <dbReference type="PROSITE-ProRule" id="PRU01006"/>
    </source>
</evidence>
<sequence>MSSTHDAYECTQLLKLSVQIESLAAYDDKLLVGTKQGHLMFYSVTKPDSNKNDQKHDVKLLRYNKNFSKKPIQQIAVVPEYDIIVKLSDNIICVHDLSCANFSLIKPLNKTKGASLFTIDIQRNISMTGVTSSTVRLCVSVKRKLQLYYLKNREFFDLIPEITLSDIPRALSWSQDSICVGFKGGYAIVTLDGKELELFPTGKQLEPLVNKIPGKDRDIFVLGKETQSVFMETNGAPSTAMGPGHIVKWSDIPTNVGYDEPYLIGALPESIEIKCWNVEAGTEITSLPLKARLVCPAKSGVVYLASTELIWALQAVPVHEQIQILLQKKRFELALKLANIIDNSEEEKMEKIYKIQTLYAFDLFHNKKYEKSMDEFFKLDTDPYEVINLFPELVLEENENAKQDMIDRDIENGYLALIKYLTEVRHKLMSEDTTCKYKSPDKLMQIIDTTLLKCYLQTNDALVAPILRRNFCNLEETEKTLKKHKKFRELILLYKTKGLHDKALDLLQKQAMVEDSPLRGHDPTIQYLQNLGKDYINLILKYSEWVLEAYPEDGLKIFTEDIPEVEGLPRPKVLDFLLRTEKHNLIIPYIEHAIHVWNETSSVFHNALVHQYRERILNSENDLKALPYKKKLLEFLETSEYYSPATVLEQFPQDCMFEERALINGKLRRHEHALSIYLILLGDYNRALEYCDKVYKEGKEGSDKVYVEVLKLLLSPPDSIPGVSVDLQNPNETGERPADIETALTLLEAHPSRVPVLEALSHIPDNVPLSRLKHFLAAGLRDIVRRRRNCQLLRGLLYAQRLQVKKQKMEHESKKLVITELMVCPVCKKRFGNQSAFVRYPNGSIVHYSCQDKMA</sequence>
<dbReference type="InterPro" id="IPR036322">
    <property type="entry name" value="WD40_repeat_dom_sf"/>
</dbReference>
<evidence type="ECO:0000259" key="7">
    <source>
        <dbReference type="PROSITE" id="PS50219"/>
    </source>
</evidence>
<dbReference type="GO" id="GO:0016020">
    <property type="term" value="C:membrane"/>
    <property type="evidence" value="ECO:0007669"/>
    <property type="project" value="TreeGrafter"/>
</dbReference>
<evidence type="ECO:0000313" key="8">
    <source>
        <dbReference type="EMBL" id="KAK9500068.1"/>
    </source>
</evidence>
<organism evidence="8 9">
    <name type="scientific">Rhynocoris fuscipes</name>
    <dbReference type="NCBI Taxonomy" id="488301"/>
    <lineage>
        <taxon>Eukaryota</taxon>
        <taxon>Metazoa</taxon>
        <taxon>Ecdysozoa</taxon>
        <taxon>Arthropoda</taxon>
        <taxon>Hexapoda</taxon>
        <taxon>Insecta</taxon>
        <taxon>Pterygota</taxon>
        <taxon>Neoptera</taxon>
        <taxon>Paraneoptera</taxon>
        <taxon>Hemiptera</taxon>
        <taxon>Heteroptera</taxon>
        <taxon>Panheteroptera</taxon>
        <taxon>Cimicomorpha</taxon>
        <taxon>Reduviidae</taxon>
        <taxon>Harpactorinae</taxon>
        <taxon>Harpactorini</taxon>
        <taxon>Rhynocoris</taxon>
    </lineage>
</organism>
<dbReference type="Pfam" id="PF00780">
    <property type="entry name" value="CNH"/>
    <property type="match status" value="1"/>
</dbReference>
<keyword evidence="9" id="KW-1185">Reference proteome</keyword>
<evidence type="ECO:0000256" key="1">
    <source>
        <dbReference type="ARBA" id="ARBA00004184"/>
    </source>
</evidence>
<dbReference type="PROSITE" id="PS50236">
    <property type="entry name" value="CHCR"/>
    <property type="match status" value="1"/>
</dbReference>
<evidence type="ECO:0000256" key="3">
    <source>
        <dbReference type="ARBA" id="ARBA00023136"/>
    </source>
</evidence>
<evidence type="ECO:0000256" key="2">
    <source>
        <dbReference type="ARBA" id="ARBA00004371"/>
    </source>
</evidence>
<keyword evidence="4" id="KW-0458">Lysosome</keyword>
<gene>
    <name evidence="8" type="ORF">O3M35_001406</name>
</gene>
<dbReference type="InterPro" id="IPR032914">
    <property type="entry name" value="Vam6/VPS39/TRAP1"/>
</dbReference>
<dbReference type="InterPro" id="IPR000547">
    <property type="entry name" value="Clathrin_H-chain/VPS_repeat"/>
</dbReference>
<dbReference type="InterPro" id="IPR019452">
    <property type="entry name" value="VPS39/TGF_beta_rcpt-assoc_1"/>
</dbReference>
<reference evidence="8 9" key="1">
    <citation type="submission" date="2022-12" db="EMBL/GenBank/DDBJ databases">
        <title>Chromosome-level genome assembly of true bugs.</title>
        <authorList>
            <person name="Ma L."/>
            <person name="Li H."/>
        </authorList>
    </citation>
    <scope>NUCLEOTIDE SEQUENCE [LARGE SCALE GENOMIC DNA]</scope>
    <source>
        <strain evidence="8">Lab_2022b</strain>
    </source>
</reference>